<feature type="transmembrane region" description="Helical" evidence="8">
    <location>
        <begin position="270"/>
        <end position="286"/>
    </location>
</feature>
<keyword evidence="7 8" id="KW-0472">Membrane</keyword>
<evidence type="ECO:0000313" key="11">
    <source>
        <dbReference type="EMBL" id="KAJ0962846.1"/>
    </source>
</evidence>
<feature type="compositionally biased region" description="Polar residues" evidence="9">
    <location>
        <begin position="33"/>
        <end position="47"/>
    </location>
</feature>
<dbReference type="AlphaFoldDB" id="A0A9D5BYC7"/>
<feature type="transmembrane region" description="Helical" evidence="8">
    <location>
        <begin position="306"/>
        <end position="328"/>
    </location>
</feature>
<gene>
    <name evidence="11" type="ORF">J5N97_027968</name>
</gene>
<keyword evidence="12" id="KW-1185">Reference proteome</keyword>
<comment type="subcellular location">
    <subcellularLocation>
        <location evidence="1 8">Cell membrane</location>
        <topology evidence="1 8">Multi-pass membrane protein</topology>
    </subcellularLocation>
</comment>
<evidence type="ECO:0000256" key="7">
    <source>
        <dbReference type="ARBA" id="ARBA00023136"/>
    </source>
</evidence>
<dbReference type="GO" id="GO:0005886">
    <property type="term" value="C:plasma membrane"/>
    <property type="evidence" value="ECO:0007669"/>
    <property type="project" value="UniProtKB-SubCell"/>
</dbReference>
<dbReference type="Pfam" id="PF04535">
    <property type="entry name" value="CASP_dom"/>
    <property type="match status" value="1"/>
</dbReference>
<evidence type="ECO:0000313" key="12">
    <source>
        <dbReference type="Proteomes" id="UP001085076"/>
    </source>
</evidence>
<evidence type="ECO:0000256" key="6">
    <source>
        <dbReference type="ARBA" id="ARBA00022989"/>
    </source>
</evidence>
<keyword evidence="5 8" id="KW-0812">Transmembrane</keyword>
<evidence type="ECO:0000256" key="9">
    <source>
        <dbReference type="SAM" id="MobiDB-lite"/>
    </source>
</evidence>
<evidence type="ECO:0000256" key="1">
    <source>
        <dbReference type="ARBA" id="ARBA00004651"/>
    </source>
</evidence>
<feature type="transmembrane region" description="Helical" evidence="8">
    <location>
        <begin position="233"/>
        <end position="249"/>
    </location>
</feature>
<evidence type="ECO:0000259" key="10">
    <source>
        <dbReference type="Pfam" id="PF04535"/>
    </source>
</evidence>
<organism evidence="11 12">
    <name type="scientific">Dioscorea zingiberensis</name>
    <dbReference type="NCBI Taxonomy" id="325984"/>
    <lineage>
        <taxon>Eukaryota</taxon>
        <taxon>Viridiplantae</taxon>
        <taxon>Streptophyta</taxon>
        <taxon>Embryophyta</taxon>
        <taxon>Tracheophyta</taxon>
        <taxon>Spermatophyta</taxon>
        <taxon>Magnoliopsida</taxon>
        <taxon>Liliopsida</taxon>
        <taxon>Dioscoreales</taxon>
        <taxon>Dioscoreaceae</taxon>
        <taxon>Dioscorea</taxon>
    </lineage>
</organism>
<keyword evidence="4 8" id="KW-1003">Cell membrane</keyword>
<dbReference type="OrthoDB" id="672180at2759"/>
<evidence type="ECO:0000256" key="4">
    <source>
        <dbReference type="ARBA" id="ARBA00022475"/>
    </source>
</evidence>
<name>A0A9D5BYC7_9LILI</name>
<evidence type="ECO:0000256" key="2">
    <source>
        <dbReference type="ARBA" id="ARBA00007651"/>
    </source>
</evidence>
<dbReference type="InterPro" id="IPR006702">
    <property type="entry name" value="CASP_dom"/>
</dbReference>
<comment type="caution">
    <text evidence="11">The sequence shown here is derived from an EMBL/GenBank/DDBJ whole genome shotgun (WGS) entry which is preliminary data.</text>
</comment>
<evidence type="ECO:0000256" key="5">
    <source>
        <dbReference type="ARBA" id="ARBA00022692"/>
    </source>
</evidence>
<comment type="subunit">
    <text evidence="3 8">Homodimer and heterodimers.</text>
</comment>
<dbReference type="EMBL" id="JAGGNH010000009">
    <property type="protein sequence ID" value="KAJ0962846.1"/>
    <property type="molecule type" value="Genomic_DNA"/>
</dbReference>
<accession>A0A9D5BYC7</accession>
<dbReference type="Proteomes" id="UP001085076">
    <property type="component" value="Miscellaneous, Linkage group lg09"/>
</dbReference>
<keyword evidence="6 8" id="KW-1133">Transmembrane helix</keyword>
<feature type="compositionally biased region" description="Polar residues" evidence="9">
    <location>
        <begin position="98"/>
        <end position="108"/>
    </location>
</feature>
<feature type="transmembrane region" description="Helical" evidence="8">
    <location>
        <begin position="191"/>
        <end position="213"/>
    </location>
</feature>
<feature type="domain" description="Casparian strip membrane protein" evidence="10">
    <location>
        <begin position="189"/>
        <end position="315"/>
    </location>
</feature>
<dbReference type="PANTHER" id="PTHR33573:SF53">
    <property type="entry name" value="CASP-LIKE PROTEIN 4A2"/>
    <property type="match status" value="1"/>
</dbReference>
<feature type="region of interest" description="Disordered" evidence="9">
    <location>
        <begin position="1"/>
        <end position="147"/>
    </location>
</feature>
<reference evidence="11" key="1">
    <citation type="submission" date="2021-03" db="EMBL/GenBank/DDBJ databases">
        <authorList>
            <person name="Li Z."/>
            <person name="Yang C."/>
        </authorList>
    </citation>
    <scope>NUCLEOTIDE SEQUENCE</scope>
    <source>
        <strain evidence="11">Dzin_1.0</strain>
        <tissue evidence="11">Leaf</tissue>
    </source>
</reference>
<sequence>MNSTSRSKIKSPEHPRSPLRTAAAESENRTDGMVNSPSRSPANSEQMKSPLGLEAAAESNLELDNWSDCTMNSPARSPIRKAEHPQSPLRLTAEAESEYQSNHTTNSLFRIRDPEHPQSPLRLATVDSAPSPPHNRRENQGPAPAIPVASFSTWRGTAATAEKAGGGGGTKDKALGGFMKRERMAMAAHQAVVGLRVAAAVLCLISFSVMAAARHKGWAEDSYDKYSEYRYCITVNILGFLYAGFQAFVEGKHLFRPDVGNIFNFSMDQILAYLLISAASAATARTDEWVEYWGNDPFPGMARGSAAVSFLAFLVFAMSSLVSAYKLFGRRL</sequence>
<evidence type="ECO:0000256" key="8">
    <source>
        <dbReference type="RuleBase" id="RU361233"/>
    </source>
</evidence>
<evidence type="ECO:0000256" key="3">
    <source>
        <dbReference type="ARBA" id="ARBA00011489"/>
    </source>
</evidence>
<proteinExistence type="inferred from homology"/>
<protein>
    <recommendedName>
        <fullName evidence="8">CASP-like protein</fullName>
    </recommendedName>
</protein>
<reference evidence="11" key="2">
    <citation type="journal article" date="2022" name="Hortic Res">
        <title>The genome of Dioscorea zingiberensis sheds light on the biosynthesis, origin and evolution of the medicinally important diosgenin saponins.</title>
        <authorList>
            <person name="Li Y."/>
            <person name="Tan C."/>
            <person name="Li Z."/>
            <person name="Guo J."/>
            <person name="Li S."/>
            <person name="Chen X."/>
            <person name="Wang C."/>
            <person name="Dai X."/>
            <person name="Yang H."/>
            <person name="Song W."/>
            <person name="Hou L."/>
            <person name="Xu J."/>
            <person name="Tong Z."/>
            <person name="Xu A."/>
            <person name="Yuan X."/>
            <person name="Wang W."/>
            <person name="Yang Q."/>
            <person name="Chen L."/>
            <person name="Sun Z."/>
            <person name="Wang K."/>
            <person name="Pan B."/>
            <person name="Chen J."/>
            <person name="Bao Y."/>
            <person name="Liu F."/>
            <person name="Qi X."/>
            <person name="Gang D.R."/>
            <person name="Wen J."/>
            <person name="Li J."/>
        </authorList>
    </citation>
    <scope>NUCLEOTIDE SEQUENCE</scope>
    <source>
        <strain evidence="11">Dzin_1.0</strain>
    </source>
</reference>
<comment type="similarity">
    <text evidence="2 8">Belongs to the Casparian strip membrane proteins (CASP) family.</text>
</comment>
<dbReference type="PANTHER" id="PTHR33573">
    <property type="entry name" value="CASP-LIKE PROTEIN 4A4"/>
    <property type="match status" value="1"/>
</dbReference>